<gene>
    <name evidence="2" type="ORF">BGZ95_007625</name>
</gene>
<reference evidence="2" key="1">
    <citation type="journal article" date="2020" name="Fungal Divers.">
        <title>Resolving the Mortierellaceae phylogeny through synthesis of multi-gene phylogenetics and phylogenomics.</title>
        <authorList>
            <person name="Vandepol N."/>
            <person name="Liber J."/>
            <person name="Desiro A."/>
            <person name="Na H."/>
            <person name="Kennedy M."/>
            <person name="Barry K."/>
            <person name="Grigoriev I.V."/>
            <person name="Miller A.N."/>
            <person name="O'Donnell K."/>
            <person name="Stajich J.E."/>
            <person name="Bonito G."/>
        </authorList>
    </citation>
    <scope>NUCLEOTIDE SEQUENCE</scope>
    <source>
        <strain evidence="2">NRRL 28262</strain>
    </source>
</reference>
<feature type="non-terminal residue" evidence="2">
    <location>
        <position position="1"/>
    </location>
</feature>
<evidence type="ECO:0000313" key="3">
    <source>
        <dbReference type="Proteomes" id="UP001194580"/>
    </source>
</evidence>
<feature type="region of interest" description="Disordered" evidence="1">
    <location>
        <begin position="1"/>
        <end position="33"/>
    </location>
</feature>
<feature type="compositionally biased region" description="Polar residues" evidence="1">
    <location>
        <begin position="1"/>
        <end position="11"/>
    </location>
</feature>
<dbReference type="AlphaFoldDB" id="A0AAD4D032"/>
<organism evidence="2 3">
    <name type="scientific">Linnemannia exigua</name>
    <dbReference type="NCBI Taxonomy" id="604196"/>
    <lineage>
        <taxon>Eukaryota</taxon>
        <taxon>Fungi</taxon>
        <taxon>Fungi incertae sedis</taxon>
        <taxon>Mucoromycota</taxon>
        <taxon>Mortierellomycotina</taxon>
        <taxon>Mortierellomycetes</taxon>
        <taxon>Mortierellales</taxon>
        <taxon>Mortierellaceae</taxon>
        <taxon>Linnemannia</taxon>
    </lineage>
</organism>
<name>A0AAD4D032_9FUNG</name>
<keyword evidence="3" id="KW-1185">Reference proteome</keyword>
<accession>A0AAD4D032</accession>
<feature type="compositionally biased region" description="Basic residues" evidence="1">
    <location>
        <begin position="12"/>
        <end position="27"/>
    </location>
</feature>
<protein>
    <submittedName>
        <fullName evidence="2">Uncharacterized protein</fullName>
    </submittedName>
</protein>
<evidence type="ECO:0000256" key="1">
    <source>
        <dbReference type="SAM" id="MobiDB-lite"/>
    </source>
</evidence>
<dbReference type="EMBL" id="JAAAIL010003781">
    <property type="protein sequence ID" value="KAG0249233.1"/>
    <property type="molecule type" value="Genomic_DNA"/>
</dbReference>
<evidence type="ECO:0000313" key="2">
    <source>
        <dbReference type="EMBL" id="KAG0249233.1"/>
    </source>
</evidence>
<sequence>NHSSTYKNCSKNIHRKNPHQSHHKNHHTSSNMSDLQAHKYSVLVASSTYNARVLATFPTVEGKANFVQHLNDNYKVRVNGDWNVLSQDEENHWSSAVLNPAKQQGAVVFDLPVN</sequence>
<comment type="caution">
    <text evidence="2">The sequence shown here is derived from an EMBL/GenBank/DDBJ whole genome shotgun (WGS) entry which is preliminary data.</text>
</comment>
<dbReference type="Proteomes" id="UP001194580">
    <property type="component" value="Unassembled WGS sequence"/>
</dbReference>
<proteinExistence type="predicted"/>